<evidence type="ECO:0000256" key="1">
    <source>
        <dbReference type="SAM" id="MobiDB-lite"/>
    </source>
</evidence>
<organism evidence="2 3">
    <name type="scientific">Puccinia coronata f. sp. avenae</name>
    <dbReference type="NCBI Taxonomy" id="200324"/>
    <lineage>
        <taxon>Eukaryota</taxon>
        <taxon>Fungi</taxon>
        <taxon>Dikarya</taxon>
        <taxon>Basidiomycota</taxon>
        <taxon>Pucciniomycotina</taxon>
        <taxon>Pucciniomycetes</taxon>
        <taxon>Pucciniales</taxon>
        <taxon>Pucciniaceae</taxon>
        <taxon>Puccinia</taxon>
    </lineage>
</organism>
<feature type="region of interest" description="Disordered" evidence="1">
    <location>
        <begin position="16"/>
        <end position="45"/>
    </location>
</feature>
<feature type="region of interest" description="Disordered" evidence="1">
    <location>
        <begin position="327"/>
        <end position="360"/>
    </location>
</feature>
<feature type="compositionally biased region" description="Low complexity" evidence="1">
    <location>
        <begin position="252"/>
        <end position="268"/>
    </location>
</feature>
<feature type="compositionally biased region" description="Pro residues" evidence="1">
    <location>
        <begin position="333"/>
        <end position="347"/>
    </location>
</feature>
<protein>
    <submittedName>
        <fullName evidence="2">Uncharacterized protein</fullName>
    </submittedName>
</protein>
<evidence type="ECO:0000313" key="2">
    <source>
        <dbReference type="EMBL" id="PLW32829.1"/>
    </source>
</evidence>
<feature type="compositionally biased region" description="Polar residues" evidence="1">
    <location>
        <begin position="239"/>
        <end position="251"/>
    </location>
</feature>
<gene>
    <name evidence="2" type="ORF">PCASD_13959</name>
</gene>
<sequence>MSQSYNIIATNHIIRVSKPNQPSKTSADDGMSQPPPSYAEASHQASSLNYPASSSTIHHLAPRISVTAHRFPTGLFVLRNRSSLKMLDVRGAGTLVGTPVIAYDPKRPTLVNDDLLHKDNNQLFFIDWHGCLCAANCGLRVDVGEDYELELRKPTPLFERATRESHPPALFQYDPCTRTIAVHFQHDPSFSDTTIEDVNKLDYLLEVVPLSSSSTAAEQSSYSSTFQFEKLTEWLIPSFSTQKPNTPSPAQASCSTSSPAPNSSVSADPPQPHAEEEEEEDEHCDNSEDPARIVRVVSVAPGWREKFPSSDSPEARKWRKRQWDIASVILQPSNPPPPHPSLPTPPPPHHHQPGVLDDLGDVLVDLRHDIVHAFSGGSNPS</sequence>
<accession>A0A2N5U521</accession>
<proteinExistence type="predicted"/>
<evidence type="ECO:0000313" key="3">
    <source>
        <dbReference type="Proteomes" id="UP000235392"/>
    </source>
</evidence>
<reference evidence="2 3" key="1">
    <citation type="submission" date="2017-11" db="EMBL/GenBank/DDBJ databases">
        <title>De novo assembly and phasing of dikaryotic genomes from two isolates of Puccinia coronata f. sp. avenae, the causal agent of oat crown rust.</title>
        <authorList>
            <person name="Miller M.E."/>
            <person name="Zhang Y."/>
            <person name="Omidvar V."/>
            <person name="Sperschneider J."/>
            <person name="Schwessinger B."/>
            <person name="Raley C."/>
            <person name="Palmer J.M."/>
            <person name="Garnica D."/>
            <person name="Upadhyaya N."/>
            <person name="Rathjen J."/>
            <person name="Taylor J.M."/>
            <person name="Park R.F."/>
            <person name="Dodds P.N."/>
            <person name="Hirsch C.D."/>
            <person name="Kianian S.F."/>
            <person name="Figueroa M."/>
        </authorList>
    </citation>
    <scope>NUCLEOTIDE SEQUENCE [LARGE SCALE GENOMIC DNA]</scope>
    <source>
        <strain evidence="2">12SD80</strain>
    </source>
</reference>
<dbReference type="AlphaFoldDB" id="A0A2N5U521"/>
<dbReference type="EMBL" id="PGCI01000234">
    <property type="protein sequence ID" value="PLW32829.1"/>
    <property type="molecule type" value="Genomic_DNA"/>
</dbReference>
<feature type="region of interest" description="Disordered" evidence="1">
    <location>
        <begin position="239"/>
        <end position="291"/>
    </location>
</feature>
<dbReference type="Proteomes" id="UP000235392">
    <property type="component" value="Unassembled WGS sequence"/>
</dbReference>
<comment type="caution">
    <text evidence="2">The sequence shown here is derived from an EMBL/GenBank/DDBJ whole genome shotgun (WGS) entry which is preliminary data.</text>
</comment>
<name>A0A2N5U521_9BASI</name>